<evidence type="ECO:0008006" key="4">
    <source>
        <dbReference type="Google" id="ProtNLM"/>
    </source>
</evidence>
<dbReference type="RefSeq" id="WP_090221259.1">
    <property type="nucleotide sequence ID" value="NZ_FMWG01000021.1"/>
</dbReference>
<evidence type="ECO:0000313" key="2">
    <source>
        <dbReference type="EMBL" id="SCZ74010.1"/>
    </source>
</evidence>
<evidence type="ECO:0000256" key="1">
    <source>
        <dbReference type="SAM" id="SignalP"/>
    </source>
</evidence>
<keyword evidence="3" id="KW-1185">Reference proteome</keyword>
<sequence length="790" mass="85948">MNWRALTIALATLAPLGAAQAETIVARSGEHDGFSRLVMRLPAGADWSLTQNGRSAILNISGTDTVFDTSQVFNLIPRGRIANLSQAAAGRPLRIEMGCNCEVQSYVMANGYLVVDVRGQVSGASQYEPESGVLPLAFDDPAEAQLDHDAIARSQFATNLASALASQAAPEKVSPQTPQVAKVKEQQAPIEPVEEAVETVETTAPPTPPISQLLNMEEASRAAKVGESERRLLQQIGRATNQGLLDLVVTEVNDGTTNFSLDPLGARDRPLNPLDHVAVTSSIDRETGLYANRPSKDAQEQLCLPNDDLAVHTWGSDKPFSEQIGAYRSMMVGEFDRFDESALHKLAKTYLFFGFGAEARMTLELLMEKPKGYENLLAMADLLDARDVGENNPFSGQQVCDGHAAFWAALSEGEVKKNADAEAIQLTYAKLPVHLRVHLGPRISTLFSQLGEKHMAEATLRSLERTGVEHVPELNLAEAALAELSGDTDTVADELTEEVAARSENTPQALIDLINLHFEERRALLPDIPELVASYEVENRETDLGAALRQAEVSALSLEGRFEDAFYQLGELLNVDGPVARAQATTPLFTLLTERANDITFLKYGLPFSKEATVPEATPVADIMAERFLALGFSEAAQSILKKLSLEEQTESRKLMMAKAALGMESPQTALDELSEMDGSEANQLRAQALRQNGDYKRAGEVLLAEQEADEAARVFWLSENYQAIDEIENAEQLGYGALASVTTEIDEIAKDPEGMPPLAEARALVESSIGTRDRIEDLLNRVSPEVEEE</sequence>
<dbReference type="AlphaFoldDB" id="A0A1G5RJM8"/>
<reference evidence="2 3" key="1">
    <citation type="submission" date="2016-10" db="EMBL/GenBank/DDBJ databases">
        <authorList>
            <person name="de Groot N.N."/>
        </authorList>
    </citation>
    <scope>NUCLEOTIDE SEQUENCE [LARGE SCALE GENOMIC DNA]</scope>
    <source>
        <strain evidence="2 3">U95</strain>
    </source>
</reference>
<evidence type="ECO:0000313" key="3">
    <source>
        <dbReference type="Proteomes" id="UP000198767"/>
    </source>
</evidence>
<keyword evidence="1" id="KW-0732">Signal</keyword>
<protein>
    <recommendedName>
        <fullName evidence="4">Tetratricopeptide repeat-containing protein</fullName>
    </recommendedName>
</protein>
<dbReference type="OrthoDB" id="7847197at2"/>
<accession>A0A1G5RJM8</accession>
<dbReference type="EMBL" id="FMWG01000021">
    <property type="protein sequence ID" value="SCZ74010.1"/>
    <property type="molecule type" value="Genomic_DNA"/>
</dbReference>
<feature type="signal peptide" evidence="1">
    <location>
        <begin position="1"/>
        <end position="21"/>
    </location>
</feature>
<gene>
    <name evidence="2" type="ORF">SAMN04488118_1219</name>
</gene>
<feature type="chain" id="PRO_5011437447" description="Tetratricopeptide repeat-containing protein" evidence="1">
    <location>
        <begin position="22"/>
        <end position="790"/>
    </location>
</feature>
<organism evidence="2 3">
    <name type="scientific">Epibacterium ulvae</name>
    <dbReference type="NCBI Taxonomy" id="1156985"/>
    <lineage>
        <taxon>Bacteria</taxon>
        <taxon>Pseudomonadati</taxon>
        <taxon>Pseudomonadota</taxon>
        <taxon>Alphaproteobacteria</taxon>
        <taxon>Rhodobacterales</taxon>
        <taxon>Roseobacteraceae</taxon>
        <taxon>Epibacterium</taxon>
    </lineage>
</organism>
<dbReference type="Proteomes" id="UP000198767">
    <property type="component" value="Unassembled WGS sequence"/>
</dbReference>
<name>A0A1G5RJM8_9RHOB</name>
<proteinExistence type="predicted"/>
<dbReference type="STRING" id="1156985.SAMN04488118_1219"/>